<evidence type="ECO:0000256" key="8">
    <source>
        <dbReference type="ARBA" id="ARBA00022884"/>
    </source>
</evidence>
<proteinExistence type="inferred from homology"/>
<dbReference type="GO" id="GO:0005737">
    <property type="term" value="C:cytoplasm"/>
    <property type="evidence" value="ECO:0007669"/>
    <property type="project" value="TreeGrafter"/>
</dbReference>
<dbReference type="PANTHER" id="PTHR11042">
    <property type="entry name" value="EUKARYOTIC TRANSLATION INITIATION FACTOR 2-ALPHA KINASE EIF2-ALPHA KINASE -RELATED"/>
    <property type="match status" value="1"/>
</dbReference>
<protein>
    <recommendedName>
        <fullName evidence="1">non-specific serine/threonine protein kinase</fullName>
        <ecNumber evidence="1">2.7.11.1</ecNumber>
    </recommendedName>
</protein>
<dbReference type="PROSITE" id="PS00108">
    <property type="entry name" value="PROTEIN_KINASE_ST"/>
    <property type="match status" value="1"/>
</dbReference>
<dbReference type="FunFam" id="1.10.510.10:FF:000251">
    <property type="entry name" value="eukaryotic translation initiation factor 2-alpha kinase 3"/>
    <property type="match status" value="1"/>
</dbReference>
<feature type="compositionally biased region" description="Low complexity" evidence="12">
    <location>
        <begin position="246"/>
        <end position="257"/>
    </location>
</feature>
<dbReference type="SUPFAM" id="SSF46785">
    <property type="entry name" value="Winged helix' DNA-binding domain"/>
    <property type="match status" value="2"/>
</dbReference>
<feature type="compositionally biased region" description="Polar residues" evidence="12">
    <location>
        <begin position="270"/>
        <end position="281"/>
    </location>
</feature>
<keyword evidence="5 10" id="KW-0547">Nucleotide-binding</keyword>
<comment type="similarity">
    <text evidence="9">Belongs to the protein kinase superfamily. Ser/Thr protein kinase family. GCN2 subfamily.</text>
</comment>
<keyword evidence="2 11" id="KW-0723">Serine/threonine-protein kinase</keyword>
<dbReference type="InterPro" id="IPR050339">
    <property type="entry name" value="CC_SR_Kinase"/>
</dbReference>
<comment type="caution">
    <text evidence="15">The sequence shown here is derived from an EMBL/GenBank/DDBJ whole genome shotgun (WGS) entry which is preliminary data.</text>
</comment>
<keyword evidence="4" id="KW-0808">Transferase</keyword>
<evidence type="ECO:0000256" key="9">
    <source>
        <dbReference type="ARBA" id="ARBA00037982"/>
    </source>
</evidence>
<dbReference type="PROSITE" id="PS50139">
    <property type="entry name" value="Z_BINDING"/>
    <property type="match status" value="1"/>
</dbReference>
<dbReference type="PANTHER" id="PTHR11042:SF166">
    <property type="entry name" value="EUKARYOTIC TRANSLATION INITIATION FACTOR 2-ALPHA KINASE 3"/>
    <property type="match status" value="1"/>
</dbReference>
<evidence type="ECO:0000313" key="15">
    <source>
        <dbReference type="EMBL" id="KAG5266883.1"/>
    </source>
</evidence>
<dbReference type="Gene3D" id="3.30.200.20">
    <property type="entry name" value="Phosphorylase Kinase, domain 1"/>
    <property type="match status" value="1"/>
</dbReference>
<evidence type="ECO:0000313" key="16">
    <source>
        <dbReference type="Proteomes" id="UP000823561"/>
    </source>
</evidence>
<dbReference type="InterPro" id="IPR011009">
    <property type="entry name" value="Kinase-like_dom_sf"/>
</dbReference>
<feature type="region of interest" description="Disordered" evidence="12">
    <location>
        <begin position="244"/>
        <end position="281"/>
    </location>
</feature>
<dbReference type="InterPro" id="IPR000719">
    <property type="entry name" value="Prot_kinase_dom"/>
</dbReference>
<dbReference type="AlphaFoldDB" id="A0AAV6FVM3"/>
<evidence type="ECO:0000256" key="5">
    <source>
        <dbReference type="ARBA" id="ARBA00022741"/>
    </source>
</evidence>
<evidence type="ECO:0000256" key="10">
    <source>
        <dbReference type="PROSITE-ProRule" id="PRU10141"/>
    </source>
</evidence>
<dbReference type="SUPFAM" id="SSF56112">
    <property type="entry name" value="Protein kinase-like (PK-like)"/>
    <property type="match status" value="1"/>
</dbReference>
<dbReference type="Proteomes" id="UP000823561">
    <property type="component" value="Chromosome 18"/>
</dbReference>
<dbReference type="InterPro" id="IPR042371">
    <property type="entry name" value="Z_dom"/>
</dbReference>
<dbReference type="GO" id="GO:0003723">
    <property type="term" value="F:RNA binding"/>
    <property type="evidence" value="ECO:0007669"/>
    <property type="project" value="UniProtKB-KW"/>
</dbReference>
<keyword evidence="6" id="KW-0418">Kinase</keyword>
<dbReference type="Gene3D" id="1.10.510.10">
    <property type="entry name" value="Transferase(Phosphotransferase) domain 1"/>
    <property type="match status" value="1"/>
</dbReference>
<feature type="binding site" evidence="10">
    <location>
        <position position="203"/>
    </location>
    <ligand>
        <name>ATP</name>
        <dbReference type="ChEBI" id="CHEBI:30616"/>
    </ligand>
</feature>
<evidence type="ECO:0000256" key="3">
    <source>
        <dbReference type="ARBA" id="ARBA00022553"/>
    </source>
</evidence>
<reference evidence="15" key="1">
    <citation type="submission" date="2020-10" db="EMBL/GenBank/DDBJ databases">
        <title>Chromosome-scale genome assembly of the Allis shad, Alosa alosa.</title>
        <authorList>
            <person name="Margot Z."/>
            <person name="Christophe K."/>
            <person name="Cabau C."/>
            <person name="Louis A."/>
            <person name="Berthelot C."/>
            <person name="Parey E."/>
            <person name="Roest Crollius H."/>
            <person name="Montfort J."/>
            <person name="Robinson-Rechavi M."/>
            <person name="Bucao C."/>
            <person name="Bouchez O."/>
            <person name="Gislard M."/>
            <person name="Lluch J."/>
            <person name="Milhes M."/>
            <person name="Lampietro C."/>
            <person name="Lopez Roques C."/>
            <person name="Donnadieu C."/>
            <person name="Braasch I."/>
            <person name="Desvignes T."/>
            <person name="Postlethwait J."/>
            <person name="Bobe J."/>
            <person name="Guiguen Y."/>
        </authorList>
    </citation>
    <scope>NUCLEOTIDE SEQUENCE</scope>
    <source>
        <strain evidence="15">M-15738</strain>
        <tissue evidence="15">Blood</tissue>
    </source>
</reference>
<keyword evidence="3" id="KW-0597">Phosphoprotein</keyword>
<evidence type="ECO:0000256" key="12">
    <source>
        <dbReference type="SAM" id="MobiDB-lite"/>
    </source>
</evidence>
<dbReference type="InterPro" id="IPR017441">
    <property type="entry name" value="Protein_kinase_ATP_BS"/>
</dbReference>
<evidence type="ECO:0000259" key="14">
    <source>
        <dbReference type="PROSITE" id="PS50139"/>
    </source>
</evidence>
<evidence type="ECO:0000256" key="4">
    <source>
        <dbReference type="ARBA" id="ARBA00022679"/>
    </source>
</evidence>
<keyword evidence="7 10" id="KW-0067">ATP-binding</keyword>
<dbReference type="InterPro" id="IPR036388">
    <property type="entry name" value="WH-like_DNA-bd_sf"/>
</dbReference>
<dbReference type="GO" id="GO:0004694">
    <property type="term" value="F:eukaryotic translation initiation factor 2alpha kinase activity"/>
    <property type="evidence" value="ECO:0007669"/>
    <property type="project" value="TreeGrafter"/>
</dbReference>
<dbReference type="InterPro" id="IPR036390">
    <property type="entry name" value="WH_DNA-bd_sf"/>
</dbReference>
<dbReference type="SMART" id="SM00550">
    <property type="entry name" value="Zalpha"/>
    <property type="match status" value="2"/>
</dbReference>
<feature type="compositionally biased region" description="Acidic residues" evidence="12">
    <location>
        <begin position="150"/>
        <end position="159"/>
    </location>
</feature>
<dbReference type="Gene3D" id="1.10.10.10">
    <property type="entry name" value="Winged helix-like DNA-binding domain superfamily/Winged helix DNA-binding domain"/>
    <property type="match status" value="2"/>
</dbReference>
<evidence type="ECO:0000256" key="2">
    <source>
        <dbReference type="ARBA" id="ARBA00022527"/>
    </source>
</evidence>
<gene>
    <name evidence="15" type="ORF">AALO_G00237330</name>
</gene>
<organism evidence="15 16">
    <name type="scientific">Alosa alosa</name>
    <name type="common">allis shad</name>
    <dbReference type="NCBI Taxonomy" id="278164"/>
    <lineage>
        <taxon>Eukaryota</taxon>
        <taxon>Metazoa</taxon>
        <taxon>Chordata</taxon>
        <taxon>Craniata</taxon>
        <taxon>Vertebrata</taxon>
        <taxon>Euteleostomi</taxon>
        <taxon>Actinopterygii</taxon>
        <taxon>Neopterygii</taxon>
        <taxon>Teleostei</taxon>
        <taxon>Clupei</taxon>
        <taxon>Clupeiformes</taxon>
        <taxon>Clupeoidei</taxon>
        <taxon>Clupeidae</taxon>
        <taxon>Alosa</taxon>
    </lineage>
</organism>
<feature type="domain" description="Protein kinase" evidence="13">
    <location>
        <begin position="174"/>
        <end position="478"/>
    </location>
</feature>
<dbReference type="Pfam" id="PF00069">
    <property type="entry name" value="Pkinase"/>
    <property type="match status" value="2"/>
</dbReference>
<dbReference type="GO" id="GO:0003726">
    <property type="term" value="F:double-stranded RNA adenosine deaminase activity"/>
    <property type="evidence" value="ECO:0007669"/>
    <property type="project" value="InterPro"/>
</dbReference>
<keyword evidence="8" id="KW-0694">RNA-binding</keyword>
<dbReference type="GO" id="GO:0005524">
    <property type="term" value="F:ATP binding"/>
    <property type="evidence" value="ECO:0007669"/>
    <property type="project" value="UniProtKB-UniRule"/>
</dbReference>
<name>A0AAV6FVM3_9TELE</name>
<feature type="domain" description="Z-binding" evidence="14">
    <location>
        <begin position="3"/>
        <end position="69"/>
    </location>
</feature>
<dbReference type="SMART" id="SM00220">
    <property type="entry name" value="S_TKc"/>
    <property type="match status" value="1"/>
</dbReference>
<sequence>MSQSTTMSSEEKILSYLKGCPAGATYSALQIAKEVGLDKKDVNRLLYILKSADKLHASDDRPPKWSLLTTKKVATPEVSKKQLPKEEQDSIIPFLNTNADGKGMTVGELSKKCNQDRKSVKRQLYALHEKGKVEKLSGKLWALTVSGNEDSGDSDFAEDPNDKPEPGLSISRDFELVKKLGEGGFGYVCQVKHKMDGRFYAMKIVEYDRDAEREVRALAKCDHPNIVRYFTSWPGEYDRKDFGLHSTSEQSSSDSQTNYEDENSEFASDGHSSLKSKSRATNSRRDNKYPWLFIQMEFCEKGTLHGWIEDRNCGKSQRTRVNALQVFQQVVSGVEYIHSGGLIHRDLKPENILFVKDYTVKIGDFGLVTSVTNQNSGIMKRTVGRGTPSYMSPEQNQGRYDEKTDIFPLGLICFELLWKISTGSERVMIWPDLRNQVFPDTFCEAYLSEHKLISKMLSKTPEVRPAAAEIGKFIKDFLLSESLSQKTV</sequence>
<dbReference type="EC" id="2.7.11.1" evidence="1"/>
<evidence type="ECO:0000256" key="11">
    <source>
        <dbReference type="RuleBase" id="RU000304"/>
    </source>
</evidence>
<evidence type="ECO:0000256" key="1">
    <source>
        <dbReference type="ARBA" id="ARBA00012513"/>
    </source>
</evidence>
<dbReference type="EMBL" id="JADWDJ010000018">
    <property type="protein sequence ID" value="KAG5266883.1"/>
    <property type="molecule type" value="Genomic_DNA"/>
</dbReference>
<evidence type="ECO:0000256" key="6">
    <source>
        <dbReference type="ARBA" id="ARBA00022777"/>
    </source>
</evidence>
<feature type="region of interest" description="Disordered" evidence="12">
    <location>
        <begin position="149"/>
        <end position="169"/>
    </location>
</feature>
<dbReference type="Pfam" id="PF02295">
    <property type="entry name" value="z-alpha"/>
    <property type="match status" value="2"/>
</dbReference>
<accession>A0AAV6FVM3</accession>
<keyword evidence="16" id="KW-1185">Reference proteome</keyword>
<evidence type="ECO:0000256" key="7">
    <source>
        <dbReference type="ARBA" id="ARBA00022840"/>
    </source>
</evidence>
<evidence type="ECO:0000259" key="13">
    <source>
        <dbReference type="PROSITE" id="PS50011"/>
    </source>
</evidence>
<dbReference type="GO" id="GO:0005634">
    <property type="term" value="C:nucleus"/>
    <property type="evidence" value="ECO:0007669"/>
    <property type="project" value="TreeGrafter"/>
</dbReference>
<dbReference type="PROSITE" id="PS00107">
    <property type="entry name" value="PROTEIN_KINASE_ATP"/>
    <property type="match status" value="1"/>
</dbReference>
<dbReference type="PROSITE" id="PS50011">
    <property type="entry name" value="PROTEIN_KINASE_DOM"/>
    <property type="match status" value="1"/>
</dbReference>
<dbReference type="InterPro" id="IPR008271">
    <property type="entry name" value="Ser/Thr_kinase_AS"/>
</dbReference>